<dbReference type="Proteomes" id="UP000715965">
    <property type="component" value="Unassembled WGS sequence"/>
</dbReference>
<organism evidence="3 4">
    <name type="scientific">Ramlibacter aquaticus</name>
    <dbReference type="NCBI Taxonomy" id="2780094"/>
    <lineage>
        <taxon>Bacteria</taxon>
        <taxon>Pseudomonadati</taxon>
        <taxon>Pseudomonadota</taxon>
        <taxon>Betaproteobacteria</taxon>
        <taxon>Burkholderiales</taxon>
        <taxon>Comamonadaceae</taxon>
        <taxon>Ramlibacter</taxon>
    </lineage>
</organism>
<feature type="signal peptide" evidence="2">
    <location>
        <begin position="1"/>
        <end position="32"/>
    </location>
</feature>
<comment type="caution">
    <text evidence="3">The sequence shown here is derived from an EMBL/GenBank/DDBJ whole genome shotgun (WGS) entry which is preliminary data.</text>
</comment>
<dbReference type="SUPFAM" id="SSF52833">
    <property type="entry name" value="Thioredoxin-like"/>
    <property type="match status" value="1"/>
</dbReference>
<feature type="chain" id="PRO_5045951455" evidence="2">
    <location>
        <begin position="33"/>
        <end position="199"/>
    </location>
</feature>
<dbReference type="PANTHER" id="PTHR12151:SF25">
    <property type="entry name" value="LINALOOL DEHYDRATASE_ISOMERASE DOMAIN-CONTAINING PROTEIN"/>
    <property type="match status" value="1"/>
</dbReference>
<evidence type="ECO:0000256" key="2">
    <source>
        <dbReference type="SAM" id="SignalP"/>
    </source>
</evidence>
<dbReference type="EMBL" id="JADDOJ010000045">
    <property type="protein sequence ID" value="MBE7941311.1"/>
    <property type="molecule type" value="Genomic_DNA"/>
</dbReference>
<gene>
    <name evidence="3" type="ORF">IM725_12090</name>
</gene>
<dbReference type="CDD" id="cd02968">
    <property type="entry name" value="SCO"/>
    <property type="match status" value="1"/>
</dbReference>
<dbReference type="RefSeq" id="WP_193780851.1">
    <property type="nucleotide sequence ID" value="NZ_JADDOJ010000045.1"/>
</dbReference>
<comment type="similarity">
    <text evidence="1">Belongs to the SCO1/2 family.</text>
</comment>
<dbReference type="InterPro" id="IPR036249">
    <property type="entry name" value="Thioredoxin-like_sf"/>
</dbReference>
<evidence type="ECO:0000256" key="1">
    <source>
        <dbReference type="ARBA" id="ARBA00010996"/>
    </source>
</evidence>
<protein>
    <submittedName>
        <fullName evidence="3">SCO family protein</fullName>
    </submittedName>
</protein>
<accession>A0ABR9SG50</accession>
<keyword evidence="4" id="KW-1185">Reference proteome</keyword>
<reference evidence="3 4" key="1">
    <citation type="submission" date="2020-10" db="EMBL/GenBank/DDBJ databases">
        <title>Draft genome of Ramlibacter aquaticus LMG 30558.</title>
        <authorList>
            <person name="Props R."/>
        </authorList>
    </citation>
    <scope>NUCLEOTIDE SEQUENCE [LARGE SCALE GENOMIC DNA]</scope>
    <source>
        <strain evidence="3 4">LMG 30558</strain>
    </source>
</reference>
<evidence type="ECO:0000313" key="4">
    <source>
        <dbReference type="Proteomes" id="UP000715965"/>
    </source>
</evidence>
<proteinExistence type="inferred from homology"/>
<name>A0ABR9SG50_9BURK</name>
<dbReference type="InterPro" id="IPR003782">
    <property type="entry name" value="SCO1/SenC"/>
</dbReference>
<dbReference type="Pfam" id="PF02630">
    <property type="entry name" value="SCO1-SenC"/>
    <property type="match status" value="1"/>
</dbReference>
<sequence>MHASSLLSRRQLLASAGLLAGASLLAPRTARAAAPDSSVYQLDATLTDQDGRAFAFESLRGTPLLVSMFYTSCDMVCPMIFETVHATLRALPEAERASARVLMVSFDPARDSVAVLRKTADQRHCDARWTLARADDATTRKFAAVFNVQYRRISNGEFNHSSQVVLLDRQGRIAARSGKLGPADPAMVKAVHAAFAQSA</sequence>
<dbReference type="Gene3D" id="3.40.30.10">
    <property type="entry name" value="Glutaredoxin"/>
    <property type="match status" value="1"/>
</dbReference>
<dbReference type="PANTHER" id="PTHR12151">
    <property type="entry name" value="ELECTRON TRANSPORT PROTIN SCO1/SENC FAMILY MEMBER"/>
    <property type="match status" value="1"/>
</dbReference>
<dbReference type="PROSITE" id="PS51318">
    <property type="entry name" value="TAT"/>
    <property type="match status" value="1"/>
</dbReference>
<keyword evidence="2" id="KW-0732">Signal</keyword>
<dbReference type="InterPro" id="IPR006311">
    <property type="entry name" value="TAT_signal"/>
</dbReference>
<evidence type="ECO:0000313" key="3">
    <source>
        <dbReference type="EMBL" id="MBE7941311.1"/>
    </source>
</evidence>